<dbReference type="EMBL" id="CP019384">
    <property type="protein sequence ID" value="QAT16409.1"/>
    <property type="molecule type" value="Genomic_DNA"/>
</dbReference>
<evidence type="ECO:0000313" key="1">
    <source>
        <dbReference type="EMBL" id="QAT16409.1"/>
    </source>
</evidence>
<dbReference type="RefSeq" id="WP_128699047.1">
    <property type="nucleotide sequence ID" value="NZ_CP019384.1"/>
</dbReference>
<evidence type="ECO:0000313" key="2">
    <source>
        <dbReference type="Proteomes" id="UP000287243"/>
    </source>
</evidence>
<reference evidence="1 2" key="1">
    <citation type="submission" date="2017-01" db="EMBL/GenBank/DDBJ databases">
        <title>First insights into the biology of 'candidatus Vampirococcus archaeovorus'.</title>
        <authorList>
            <person name="Kizina J."/>
            <person name="Jordan S."/>
            <person name="Stueber K."/>
            <person name="Reinhardt R."/>
            <person name="Harder J."/>
        </authorList>
    </citation>
    <scope>NUCLEOTIDE SEQUENCE [LARGE SCALE GENOMIC DNA]</scope>
    <source>
        <strain evidence="1 2">LiM</strain>
    </source>
</reference>
<keyword evidence="2" id="KW-1185">Reference proteome</keyword>
<proteinExistence type="predicted"/>
<organism evidence="1 2">
    <name type="scientific">Velamenicoccus archaeovorus</name>
    <dbReference type="NCBI Taxonomy" id="1930593"/>
    <lineage>
        <taxon>Bacteria</taxon>
        <taxon>Pseudomonadati</taxon>
        <taxon>Candidatus Omnitrophota</taxon>
        <taxon>Candidatus Velamenicoccus</taxon>
    </lineage>
</organism>
<protein>
    <submittedName>
        <fullName evidence="1">Uncharacterized protein</fullName>
    </submittedName>
</protein>
<dbReference type="Proteomes" id="UP000287243">
    <property type="component" value="Chromosome"/>
</dbReference>
<gene>
    <name evidence="1" type="ORF">BU251_01025</name>
</gene>
<sequence length="73" mass="8151">MKQMKVSAVVALAVTVLAVVTAFAFSFANMSYQAELARLKKLNVEYQKTLESYKIVLDNIRMQLEQVKPAAAK</sequence>
<accession>A0A410P2L0</accession>
<dbReference type="KEGG" id="vai:BU251_01025"/>
<name>A0A410P2L0_VELA1</name>
<dbReference type="AlphaFoldDB" id="A0A410P2L0"/>